<sequence length="57" mass="6736">MLKPSEVKKAAKMIEADNFRFRSFLKNRADEEELEKAAVYMKLTADQFKEFFLDSTK</sequence>
<dbReference type="EMBL" id="VSSQ01000084">
    <property type="protein sequence ID" value="MPL74935.1"/>
    <property type="molecule type" value="Genomic_DNA"/>
</dbReference>
<protein>
    <submittedName>
        <fullName evidence="1">Uncharacterized protein</fullName>
    </submittedName>
</protein>
<dbReference type="AlphaFoldDB" id="A0A644U7K7"/>
<gene>
    <name evidence="1" type="ORF">SDC9_20754</name>
</gene>
<evidence type="ECO:0000313" key="1">
    <source>
        <dbReference type="EMBL" id="MPL74935.1"/>
    </source>
</evidence>
<proteinExistence type="predicted"/>
<organism evidence="1">
    <name type="scientific">bioreactor metagenome</name>
    <dbReference type="NCBI Taxonomy" id="1076179"/>
    <lineage>
        <taxon>unclassified sequences</taxon>
        <taxon>metagenomes</taxon>
        <taxon>ecological metagenomes</taxon>
    </lineage>
</organism>
<accession>A0A644U7K7</accession>
<comment type="caution">
    <text evidence="1">The sequence shown here is derived from an EMBL/GenBank/DDBJ whole genome shotgun (WGS) entry which is preliminary data.</text>
</comment>
<name>A0A644U7K7_9ZZZZ</name>
<reference evidence="1" key="1">
    <citation type="submission" date="2019-08" db="EMBL/GenBank/DDBJ databases">
        <authorList>
            <person name="Kucharzyk K."/>
            <person name="Murdoch R.W."/>
            <person name="Higgins S."/>
            <person name="Loffler F."/>
        </authorList>
    </citation>
    <scope>NUCLEOTIDE SEQUENCE</scope>
</reference>